<dbReference type="Pfam" id="PF00022">
    <property type="entry name" value="Actin"/>
    <property type="match status" value="1"/>
</dbReference>
<dbReference type="InterPro" id="IPR043129">
    <property type="entry name" value="ATPase_NBD"/>
</dbReference>
<proteinExistence type="inferred from homology"/>
<dbReference type="InterPro" id="IPR004000">
    <property type="entry name" value="Actin"/>
</dbReference>
<evidence type="ECO:0000313" key="2">
    <source>
        <dbReference type="EMBL" id="KAF0379299.1"/>
    </source>
</evidence>
<reference evidence="2 3" key="1">
    <citation type="journal article" date="2019" name="Environ. Microbiol.">
        <title>At the nexus of three kingdoms: the genome of the mycorrhizal fungus Gigaspora margarita provides insights into plant, endobacterial and fungal interactions.</title>
        <authorList>
            <person name="Venice F."/>
            <person name="Ghignone S."/>
            <person name="Salvioli di Fossalunga A."/>
            <person name="Amselem J."/>
            <person name="Novero M."/>
            <person name="Xianan X."/>
            <person name="Sedzielewska Toro K."/>
            <person name="Morin E."/>
            <person name="Lipzen A."/>
            <person name="Grigoriev I.V."/>
            <person name="Henrissat B."/>
            <person name="Martin F.M."/>
            <person name="Bonfante P."/>
        </authorList>
    </citation>
    <scope>NUCLEOTIDE SEQUENCE [LARGE SCALE GENOMIC DNA]</scope>
    <source>
        <strain evidence="2 3">BEG34</strain>
    </source>
</reference>
<accession>A0A8H3WZ38</accession>
<dbReference type="OrthoDB" id="337660at2759"/>
<name>A0A8H3WZ38_GIGMA</name>
<keyword evidence="3" id="KW-1185">Reference proteome</keyword>
<comment type="similarity">
    <text evidence="1">Belongs to the actin family.</text>
</comment>
<organism evidence="2 3">
    <name type="scientific">Gigaspora margarita</name>
    <dbReference type="NCBI Taxonomy" id="4874"/>
    <lineage>
        <taxon>Eukaryota</taxon>
        <taxon>Fungi</taxon>
        <taxon>Fungi incertae sedis</taxon>
        <taxon>Mucoromycota</taxon>
        <taxon>Glomeromycotina</taxon>
        <taxon>Glomeromycetes</taxon>
        <taxon>Diversisporales</taxon>
        <taxon>Gigasporaceae</taxon>
        <taxon>Gigaspora</taxon>
    </lineage>
</organism>
<sequence>MPPIMSMQLNCQYPILLNLANTREICVMDNTSSSVLNPTIARTTASATPLSRGIPSTSVSSSFTTASSLTTALPRRHSIYGTGEDRIVLDIGSLYIKAGFSGESRPRHIVPVFAGNMKTHWDPDFNGSGGVVKACGEGCRIIGEFAELYDLEIGKNPDELDALYDRLAHYLREIYFRYLLTDPKQRKVVLCESPMMPLKLKQLIAKVLFENLQVPSISFAPSHMLALLTTGCTTGLVIDVGHLETTVLPTFSARPLTPFIRTTPLAGRALTQRLKELISAYGSMIIPPSTNLVPVHAKYLTPAVLEDIKTRFIFVSPITVEATVGVAEKTLVEDMEEKYASVSSATDVSYPITLSKNGRERQMGTLIIPSWIRERCAEVLFEGDEDESSIVGCALECLLKTPMHLRRPLFSSILLIGGTTLLPNFQQRFAQEVLRALNKDRRFKPLSGLADHFEFLEDNGSGKVFVANCRAWVGGSLIGSLKSTVVEITREKYTGEVPDWTTPNIPSAAS</sequence>
<dbReference type="SMART" id="SM00268">
    <property type="entry name" value="ACTIN"/>
    <property type="match status" value="1"/>
</dbReference>
<dbReference type="PANTHER" id="PTHR11937">
    <property type="entry name" value="ACTIN"/>
    <property type="match status" value="1"/>
</dbReference>
<dbReference type="Gene3D" id="3.90.640.10">
    <property type="entry name" value="Actin, Chain A, domain 4"/>
    <property type="match status" value="1"/>
</dbReference>
<dbReference type="SUPFAM" id="SSF53067">
    <property type="entry name" value="Actin-like ATPase domain"/>
    <property type="match status" value="2"/>
</dbReference>
<protein>
    <submittedName>
        <fullName evidence="2">Actin-like ATPase domain-containing protein</fullName>
    </submittedName>
</protein>
<dbReference type="Gene3D" id="3.30.420.40">
    <property type="match status" value="2"/>
</dbReference>
<dbReference type="Proteomes" id="UP000439903">
    <property type="component" value="Unassembled WGS sequence"/>
</dbReference>
<dbReference type="CDD" id="cd10207">
    <property type="entry name" value="ASKHA_NBD_Arp10"/>
    <property type="match status" value="1"/>
</dbReference>
<dbReference type="AlphaFoldDB" id="A0A8H3WZ38"/>
<dbReference type="EMBL" id="WTPW01002501">
    <property type="protein sequence ID" value="KAF0379299.1"/>
    <property type="molecule type" value="Genomic_DNA"/>
</dbReference>
<gene>
    <name evidence="2" type="ORF">F8M41_012313</name>
</gene>
<comment type="caution">
    <text evidence="2">The sequence shown here is derived from an EMBL/GenBank/DDBJ whole genome shotgun (WGS) entry which is preliminary data.</text>
</comment>
<evidence type="ECO:0000256" key="1">
    <source>
        <dbReference type="RuleBase" id="RU000487"/>
    </source>
</evidence>
<evidence type="ECO:0000313" key="3">
    <source>
        <dbReference type="Proteomes" id="UP000439903"/>
    </source>
</evidence>